<dbReference type="NCBIfam" id="NF003451">
    <property type="entry name" value="PRK05022.1"/>
    <property type="match status" value="1"/>
</dbReference>
<organism evidence="7 8">
    <name type="scientific">Alcanivorax quisquiliarum</name>
    <dbReference type="NCBI Taxonomy" id="2933565"/>
    <lineage>
        <taxon>Bacteria</taxon>
        <taxon>Pseudomonadati</taxon>
        <taxon>Pseudomonadota</taxon>
        <taxon>Gammaproteobacteria</taxon>
        <taxon>Oceanospirillales</taxon>
        <taxon>Alcanivoracaceae</taxon>
        <taxon>Alcanivorax</taxon>
    </lineage>
</organism>
<keyword evidence="4" id="KW-0238">DNA-binding</keyword>
<reference evidence="7" key="1">
    <citation type="submission" date="2022-04" db="EMBL/GenBank/DDBJ databases">
        <title>Alcanivorax sp. CY1518 draft genome sequence.</title>
        <authorList>
            <person name="Zhao G."/>
            <person name="An M."/>
        </authorList>
    </citation>
    <scope>NUCLEOTIDE SEQUENCE</scope>
    <source>
        <strain evidence="7">CY1518</strain>
    </source>
</reference>
<dbReference type="Gene3D" id="3.40.50.300">
    <property type="entry name" value="P-loop containing nucleotide triphosphate hydrolases"/>
    <property type="match status" value="1"/>
</dbReference>
<comment type="caution">
    <text evidence="7">The sequence shown here is derived from an EMBL/GenBank/DDBJ whole genome shotgun (WGS) entry which is preliminary data.</text>
</comment>
<evidence type="ECO:0000256" key="2">
    <source>
        <dbReference type="ARBA" id="ARBA00022840"/>
    </source>
</evidence>
<dbReference type="SUPFAM" id="SSF55781">
    <property type="entry name" value="GAF domain-like"/>
    <property type="match status" value="1"/>
</dbReference>
<accession>A0ABT0E904</accession>
<keyword evidence="5" id="KW-0804">Transcription</keyword>
<keyword evidence="3" id="KW-0805">Transcription regulation</keyword>
<evidence type="ECO:0000256" key="3">
    <source>
        <dbReference type="ARBA" id="ARBA00023015"/>
    </source>
</evidence>
<keyword evidence="2" id="KW-0067">ATP-binding</keyword>
<dbReference type="Gene3D" id="3.30.450.40">
    <property type="match status" value="1"/>
</dbReference>
<protein>
    <submittedName>
        <fullName evidence="7">Nitric oxide reductase transcriptional regulator NorR</fullName>
    </submittedName>
</protein>
<dbReference type="PANTHER" id="PTHR32071:SF35">
    <property type="entry name" value="ANAEROBIC NITRIC OXIDE REDUCTASE TRANSCRIPTION REGULATOR NORR"/>
    <property type="match status" value="1"/>
</dbReference>
<dbReference type="SMART" id="SM00382">
    <property type="entry name" value="AAA"/>
    <property type="match status" value="1"/>
</dbReference>
<dbReference type="PROSITE" id="PS50045">
    <property type="entry name" value="SIGMA54_INTERACT_4"/>
    <property type="match status" value="1"/>
</dbReference>
<dbReference type="SMART" id="SM00065">
    <property type="entry name" value="GAF"/>
    <property type="match status" value="1"/>
</dbReference>
<dbReference type="InterPro" id="IPR025944">
    <property type="entry name" value="Sigma_54_int_dom_CS"/>
</dbReference>
<dbReference type="PROSITE" id="PS00675">
    <property type="entry name" value="SIGMA54_INTERACT_1"/>
    <property type="match status" value="1"/>
</dbReference>
<dbReference type="InterPro" id="IPR003018">
    <property type="entry name" value="GAF"/>
</dbReference>
<dbReference type="RefSeq" id="WP_246952756.1">
    <property type="nucleotide sequence ID" value="NZ_JALKII010000007.1"/>
</dbReference>
<dbReference type="InterPro" id="IPR027417">
    <property type="entry name" value="P-loop_NTPase"/>
</dbReference>
<dbReference type="InterPro" id="IPR025943">
    <property type="entry name" value="Sigma_54_int_dom_ATP-bd_2"/>
</dbReference>
<dbReference type="PANTHER" id="PTHR32071">
    <property type="entry name" value="TRANSCRIPTIONAL REGULATORY PROTEIN"/>
    <property type="match status" value="1"/>
</dbReference>
<dbReference type="Pfam" id="PF25601">
    <property type="entry name" value="AAA_lid_14"/>
    <property type="match status" value="1"/>
</dbReference>
<dbReference type="InterPro" id="IPR029016">
    <property type="entry name" value="GAF-like_dom_sf"/>
</dbReference>
<dbReference type="InterPro" id="IPR002197">
    <property type="entry name" value="HTH_Fis"/>
</dbReference>
<dbReference type="Pfam" id="PF02954">
    <property type="entry name" value="HTH_8"/>
    <property type="match status" value="1"/>
</dbReference>
<dbReference type="CDD" id="cd00009">
    <property type="entry name" value="AAA"/>
    <property type="match status" value="1"/>
</dbReference>
<dbReference type="Gene3D" id="1.10.8.60">
    <property type="match status" value="1"/>
</dbReference>
<dbReference type="SUPFAM" id="SSF52540">
    <property type="entry name" value="P-loop containing nucleoside triphosphate hydrolases"/>
    <property type="match status" value="1"/>
</dbReference>
<evidence type="ECO:0000313" key="7">
    <source>
        <dbReference type="EMBL" id="MCK0538279.1"/>
    </source>
</evidence>
<keyword evidence="8" id="KW-1185">Reference proteome</keyword>
<evidence type="ECO:0000256" key="4">
    <source>
        <dbReference type="ARBA" id="ARBA00023125"/>
    </source>
</evidence>
<dbReference type="InterPro" id="IPR058031">
    <property type="entry name" value="AAA_lid_NorR"/>
</dbReference>
<dbReference type="PROSITE" id="PS00676">
    <property type="entry name" value="SIGMA54_INTERACT_2"/>
    <property type="match status" value="1"/>
</dbReference>
<dbReference type="SUPFAM" id="SSF46689">
    <property type="entry name" value="Homeodomain-like"/>
    <property type="match status" value="1"/>
</dbReference>
<proteinExistence type="predicted"/>
<dbReference type="PROSITE" id="PS00688">
    <property type="entry name" value="SIGMA54_INTERACT_3"/>
    <property type="match status" value="1"/>
</dbReference>
<dbReference type="InterPro" id="IPR009057">
    <property type="entry name" value="Homeodomain-like_sf"/>
</dbReference>
<dbReference type="InterPro" id="IPR025662">
    <property type="entry name" value="Sigma_54_int_dom_ATP-bd_1"/>
</dbReference>
<feature type="domain" description="Sigma-54 factor interaction" evidence="6">
    <location>
        <begin position="195"/>
        <end position="424"/>
    </location>
</feature>
<dbReference type="Proteomes" id="UP001165524">
    <property type="component" value="Unassembled WGS sequence"/>
</dbReference>
<evidence type="ECO:0000256" key="1">
    <source>
        <dbReference type="ARBA" id="ARBA00022741"/>
    </source>
</evidence>
<dbReference type="EMBL" id="JALKII010000007">
    <property type="protein sequence ID" value="MCK0538279.1"/>
    <property type="molecule type" value="Genomic_DNA"/>
</dbReference>
<dbReference type="Pfam" id="PF00158">
    <property type="entry name" value="Sigma54_activat"/>
    <property type="match status" value="1"/>
</dbReference>
<gene>
    <name evidence="7" type="primary">norR</name>
    <name evidence="7" type="ORF">MU846_11215</name>
</gene>
<evidence type="ECO:0000259" key="6">
    <source>
        <dbReference type="PROSITE" id="PS50045"/>
    </source>
</evidence>
<dbReference type="InterPro" id="IPR002078">
    <property type="entry name" value="Sigma_54_int"/>
</dbReference>
<keyword evidence="1" id="KW-0547">Nucleotide-binding</keyword>
<dbReference type="Pfam" id="PF01590">
    <property type="entry name" value="GAF"/>
    <property type="match status" value="1"/>
</dbReference>
<dbReference type="InterPro" id="IPR003593">
    <property type="entry name" value="AAA+_ATPase"/>
</dbReference>
<sequence>MTPSSTMLAALLPLITDLTHDLPDELRYQRLLDTLRQLLPCDAVALLRLDQEALVPLAVQGLSDDTLGRRFLVSGQPRLRAILDAPHGIRFPADCDLPDPYDGLVQAGSGQLAVHDCMGCALRIGEQPWGVLTLDALQADRFSDDDLQLLHTFASLAAATVAASSRLKALSRSIEEERRRADAYRLAAAPTSQRLLGYSTAFREMMAAIDLVAASDLTVLIMGETGVGKELVARQLHAQSQRADKVLVSVNCAALPENLVESELFGHVRGAFSGAVSDRSGKFAMADGGTLFLDEIGELPLTIQAKLLRVLQGGQLQRIGSDREHRTDIRLIAATNRDLAEEVRAGRFRADLYHRLSVFPLRVPPLRERQRDVLTLAGTFIEQNRRRMGLRGLRLSAAAEQALLAHSWPGNVRELEHLVARAVLRAMGRCSRAEIVTLSSTDLDIATPGVLPAHAAGLPPAHPAPAAPMPLRTAVDLFQKQLIQATLQQQGGNLAATARALGMDRANLARLANRLGMTAKGQRDAGE</sequence>
<evidence type="ECO:0000256" key="5">
    <source>
        <dbReference type="ARBA" id="ARBA00023163"/>
    </source>
</evidence>
<dbReference type="PRINTS" id="PR01590">
    <property type="entry name" value="HTHFIS"/>
</dbReference>
<name>A0ABT0E904_9GAMM</name>
<dbReference type="Gene3D" id="1.10.10.60">
    <property type="entry name" value="Homeodomain-like"/>
    <property type="match status" value="1"/>
</dbReference>
<evidence type="ECO:0000313" key="8">
    <source>
        <dbReference type="Proteomes" id="UP001165524"/>
    </source>
</evidence>